<keyword evidence="2" id="KW-1185">Reference proteome</keyword>
<proteinExistence type="predicted"/>
<dbReference type="Proteomes" id="UP000321337">
    <property type="component" value="Unassembled WGS sequence"/>
</dbReference>
<dbReference type="RefSeq" id="WP_147074611.1">
    <property type="nucleotide sequence ID" value="NZ_AP021884.1"/>
</dbReference>
<gene>
    <name evidence="1" type="ORF">TPL01_27850</name>
</gene>
<reference evidence="1 2" key="1">
    <citation type="submission" date="2019-07" db="EMBL/GenBank/DDBJ databases">
        <title>Whole genome shotgun sequence of Thiobacillus plumbophilus NBRC 107929.</title>
        <authorList>
            <person name="Hosoyama A."/>
            <person name="Uohara A."/>
            <person name="Ohji S."/>
            <person name="Ichikawa N."/>
        </authorList>
    </citation>
    <scope>NUCLEOTIDE SEQUENCE [LARGE SCALE GENOMIC DNA]</scope>
    <source>
        <strain evidence="1 2">NBRC 107929</strain>
    </source>
</reference>
<organism evidence="1 2">
    <name type="scientific">Sulfuriferula plumbiphila</name>
    <dbReference type="NCBI Taxonomy" id="171865"/>
    <lineage>
        <taxon>Bacteria</taxon>
        <taxon>Pseudomonadati</taxon>
        <taxon>Pseudomonadota</taxon>
        <taxon>Betaproteobacteria</taxon>
        <taxon>Nitrosomonadales</taxon>
        <taxon>Sulfuricellaceae</taxon>
        <taxon>Sulfuriferula</taxon>
    </lineage>
</organism>
<sequence>MLLTEARAKGLAAGSTATGLRTEAVGHAGGATRAATGAHAGAAAEADYRWVFNLIRRLIRNGGAGEKNGADCCRYYEFDIHFNLLSLG</sequence>
<evidence type="ECO:0000313" key="2">
    <source>
        <dbReference type="Proteomes" id="UP000321337"/>
    </source>
</evidence>
<name>A0A512LAZ6_9PROT</name>
<dbReference type="AlphaFoldDB" id="A0A512LAZ6"/>
<protein>
    <submittedName>
        <fullName evidence="1">Uncharacterized protein</fullName>
    </submittedName>
</protein>
<dbReference type="EMBL" id="BKAD01000033">
    <property type="protein sequence ID" value="GEP31647.1"/>
    <property type="molecule type" value="Genomic_DNA"/>
</dbReference>
<evidence type="ECO:0000313" key="1">
    <source>
        <dbReference type="EMBL" id="GEP31647.1"/>
    </source>
</evidence>
<accession>A0A512LAZ6</accession>
<comment type="caution">
    <text evidence="1">The sequence shown here is derived from an EMBL/GenBank/DDBJ whole genome shotgun (WGS) entry which is preliminary data.</text>
</comment>